<proteinExistence type="inferred from homology"/>
<dbReference type="Pfam" id="PF22811">
    <property type="entry name" value="Zn_ribbon_NrdR"/>
    <property type="match status" value="1"/>
</dbReference>
<dbReference type="HAMAP" id="MF_00440">
    <property type="entry name" value="NrdR"/>
    <property type="match status" value="1"/>
</dbReference>
<dbReference type="GO" id="GO:0008270">
    <property type="term" value="F:zinc ion binding"/>
    <property type="evidence" value="ECO:0007669"/>
    <property type="project" value="InterPro"/>
</dbReference>
<keyword evidence="2" id="KW-0547">Nucleotide-binding</keyword>
<comment type="caution">
    <text evidence="8">The sequence shown here is derived from an EMBL/GenBank/DDBJ whole genome shotgun (WGS) entry which is preliminary data.</text>
</comment>
<reference evidence="8" key="1">
    <citation type="journal article" date="2015" name="Nature">
        <title>Complex archaea that bridge the gap between prokaryotes and eukaryotes.</title>
        <authorList>
            <person name="Spang A."/>
            <person name="Saw J.H."/>
            <person name="Jorgensen S.L."/>
            <person name="Zaremba-Niedzwiedzka K."/>
            <person name="Martijn J."/>
            <person name="Lind A.E."/>
            <person name="van Eijk R."/>
            <person name="Schleper C."/>
            <person name="Guy L."/>
            <person name="Ettema T.J."/>
        </authorList>
    </citation>
    <scope>NUCLEOTIDE SEQUENCE</scope>
</reference>
<dbReference type="InterPro" id="IPR005144">
    <property type="entry name" value="ATP-cone_dom"/>
</dbReference>
<dbReference type="GO" id="GO:0045892">
    <property type="term" value="P:negative regulation of DNA-templated transcription"/>
    <property type="evidence" value="ECO:0007669"/>
    <property type="project" value="InterPro"/>
</dbReference>
<dbReference type="InterPro" id="IPR003796">
    <property type="entry name" value="RNR_NrdR-like"/>
</dbReference>
<dbReference type="InterPro" id="IPR055173">
    <property type="entry name" value="NrdR-like_N"/>
</dbReference>
<evidence type="ECO:0000313" key="8">
    <source>
        <dbReference type="EMBL" id="KKN60248.1"/>
    </source>
</evidence>
<evidence type="ECO:0000259" key="7">
    <source>
        <dbReference type="PROSITE" id="PS51161"/>
    </source>
</evidence>
<evidence type="ECO:0000256" key="4">
    <source>
        <dbReference type="ARBA" id="ARBA00023015"/>
    </source>
</evidence>
<dbReference type="Pfam" id="PF03477">
    <property type="entry name" value="ATP-cone"/>
    <property type="match status" value="1"/>
</dbReference>
<name>A0A0F9V2X3_9ZZZZ</name>
<keyword evidence="3" id="KW-0067">ATP-binding</keyword>
<dbReference type="PANTHER" id="PTHR30455:SF2">
    <property type="entry name" value="TRANSCRIPTIONAL REPRESSOR NRDR"/>
    <property type="match status" value="1"/>
</dbReference>
<protein>
    <recommendedName>
        <fullName evidence="7">ATP-cone domain-containing protein</fullName>
    </recommendedName>
</protein>
<keyword evidence="5" id="KW-0238">DNA-binding</keyword>
<dbReference type="GO" id="GO:0003677">
    <property type="term" value="F:DNA binding"/>
    <property type="evidence" value="ECO:0007669"/>
    <property type="project" value="UniProtKB-KW"/>
</dbReference>
<organism evidence="8">
    <name type="scientific">marine sediment metagenome</name>
    <dbReference type="NCBI Taxonomy" id="412755"/>
    <lineage>
        <taxon>unclassified sequences</taxon>
        <taxon>metagenomes</taxon>
        <taxon>ecological metagenomes</taxon>
    </lineage>
</organism>
<dbReference type="NCBIfam" id="TIGR00244">
    <property type="entry name" value="transcriptional regulator NrdR"/>
    <property type="match status" value="1"/>
</dbReference>
<dbReference type="AlphaFoldDB" id="A0A0F9V2X3"/>
<accession>A0A0F9V2X3</accession>
<evidence type="ECO:0000256" key="5">
    <source>
        <dbReference type="ARBA" id="ARBA00023125"/>
    </source>
</evidence>
<evidence type="ECO:0000256" key="6">
    <source>
        <dbReference type="ARBA" id="ARBA00023163"/>
    </source>
</evidence>
<evidence type="ECO:0000256" key="2">
    <source>
        <dbReference type="ARBA" id="ARBA00022741"/>
    </source>
</evidence>
<sequence length="148" mass="17608">MKCQICGHEETKVIDSRTTESSEAIRRRRECLKCKARFTTYERKEETPLMVVKKENLREPFDRSKIMDGLLRAVVKRQVSRQQLEDLIDDIETELRNEFKYEVKASEIGEMVLKRLKKIDKVAYIRFASVYKDFDGPQEFVKELNKLK</sequence>
<dbReference type="PROSITE" id="PS51161">
    <property type="entry name" value="ATP_CONE"/>
    <property type="match status" value="1"/>
</dbReference>
<evidence type="ECO:0000256" key="1">
    <source>
        <dbReference type="ARBA" id="ARBA00022491"/>
    </source>
</evidence>
<dbReference type="PANTHER" id="PTHR30455">
    <property type="entry name" value="TRANSCRIPTIONAL REPRESSOR NRDR"/>
    <property type="match status" value="1"/>
</dbReference>
<keyword evidence="4" id="KW-0805">Transcription regulation</keyword>
<dbReference type="EMBL" id="LAZR01000701">
    <property type="protein sequence ID" value="KKN60248.1"/>
    <property type="molecule type" value="Genomic_DNA"/>
</dbReference>
<keyword evidence="6" id="KW-0804">Transcription</keyword>
<dbReference type="GO" id="GO:0005524">
    <property type="term" value="F:ATP binding"/>
    <property type="evidence" value="ECO:0007669"/>
    <property type="project" value="UniProtKB-KW"/>
</dbReference>
<gene>
    <name evidence="8" type="ORF">LCGC14_0533710</name>
</gene>
<feature type="domain" description="ATP-cone" evidence="7">
    <location>
        <begin position="49"/>
        <end position="139"/>
    </location>
</feature>
<evidence type="ECO:0000256" key="3">
    <source>
        <dbReference type="ARBA" id="ARBA00022840"/>
    </source>
</evidence>
<keyword evidence="1" id="KW-0678">Repressor</keyword>